<keyword evidence="5" id="KW-0677">Repeat</keyword>
<evidence type="ECO:0000256" key="4">
    <source>
        <dbReference type="ARBA" id="ARBA00022692"/>
    </source>
</evidence>
<dbReference type="InterPro" id="IPR018108">
    <property type="entry name" value="MCP_transmembrane"/>
</dbReference>
<evidence type="ECO:0000256" key="3">
    <source>
        <dbReference type="ARBA" id="ARBA00022448"/>
    </source>
</evidence>
<keyword evidence="4 13" id="KW-0812">Transmembrane</keyword>
<dbReference type="EMBL" id="OV725080">
    <property type="protein sequence ID" value="CAH1398620.1"/>
    <property type="molecule type" value="Genomic_DNA"/>
</dbReference>
<dbReference type="Pfam" id="PF00153">
    <property type="entry name" value="Mito_carr"/>
    <property type="match status" value="3"/>
</dbReference>
<dbReference type="InterPro" id="IPR002067">
    <property type="entry name" value="MCP"/>
</dbReference>
<evidence type="ECO:0000256" key="8">
    <source>
        <dbReference type="ARBA" id="ARBA00023136"/>
    </source>
</evidence>
<evidence type="ECO:0000256" key="14">
    <source>
        <dbReference type="RuleBase" id="RU000488"/>
    </source>
</evidence>
<dbReference type="PANTHER" id="PTHR24089">
    <property type="entry name" value="SOLUTE CARRIER FAMILY 25"/>
    <property type="match status" value="1"/>
</dbReference>
<organism evidence="15 16">
    <name type="scientific">Nezara viridula</name>
    <name type="common">Southern green stink bug</name>
    <name type="synonym">Cimex viridulus</name>
    <dbReference type="NCBI Taxonomy" id="85310"/>
    <lineage>
        <taxon>Eukaryota</taxon>
        <taxon>Metazoa</taxon>
        <taxon>Ecdysozoa</taxon>
        <taxon>Arthropoda</taxon>
        <taxon>Hexapoda</taxon>
        <taxon>Insecta</taxon>
        <taxon>Pterygota</taxon>
        <taxon>Neoptera</taxon>
        <taxon>Paraneoptera</taxon>
        <taxon>Hemiptera</taxon>
        <taxon>Heteroptera</taxon>
        <taxon>Panheteroptera</taxon>
        <taxon>Pentatomomorpha</taxon>
        <taxon>Pentatomoidea</taxon>
        <taxon>Pentatomidae</taxon>
        <taxon>Pentatominae</taxon>
        <taxon>Nezara</taxon>
    </lineage>
</organism>
<comment type="similarity">
    <text evidence="2 14">Belongs to the mitochondrial carrier (TC 2.A.29) family.</text>
</comment>
<dbReference type="GO" id="GO:0031966">
    <property type="term" value="C:mitochondrial membrane"/>
    <property type="evidence" value="ECO:0007669"/>
    <property type="project" value="UniProtKB-SubCell"/>
</dbReference>
<evidence type="ECO:0000256" key="11">
    <source>
        <dbReference type="ARBA" id="ARBA00041879"/>
    </source>
</evidence>
<feature type="repeat" description="Solcar" evidence="13">
    <location>
        <begin position="114"/>
        <end position="200"/>
    </location>
</feature>
<evidence type="ECO:0000256" key="2">
    <source>
        <dbReference type="ARBA" id="ARBA00006375"/>
    </source>
</evidence>
<keyword evidence="6" id="KW-1133">Transmembrane helix</keyword>
<evidence type="ECO:0000256" key="10">
    <source>
        <dbReference type="ARBA" id="ARBA00040836"/>
    </source>
</evidence>
<feature type="repeat" description="Solcar" evidence="13">
    <location>
        <begin position="213"/>
        <end position="308"/>
    </location>
</feature>
<dbReference type="PROSITE" id="PS50920">
    <property type="entry name" value="SOLCAR"/>
    <property type="match status" value="3"/>
</dbReference>
<dbReference type="SUPFAM" id="SSF103506">
    <property type="entry name" value="Mitochondrial carrier"/>
    <property type="match status" value="1"/>
</dbReference>
<comment type="function">
    <text evidence="9">Mitochondrial transporter mediating uptake of thiamine diphosphate into mitochondria. It is not clear if the antiporter activity is affected by the membrane potential or by the proton electrochemical gradient.</text>
</comment>
<dbReference type="AlphaFoldDB" id="A0A9P0MMZ1"/>
<gene>
    <name evidence="15" type="ORF">NEZAVI_LOCUS8229</name>
</gene>
<keyword evidence="16" id="KW-1185">Reference proteome</keyword>
<comment type="catalytic activity">
    <reaction evidence="12">
        <text>thiamine phosphate(out) + thiamine diphosphate(in) = thiamine phosphate(in) + thiamine diphosphate(out)</text>
        <dbReference type="Rhea" id="RHEA:73383"/>
        <dbReference type="ChEBI" id="CHEBI:37575"/>
        <dbReference type="ChEBI" id="CHEBI:58937"/>
    </reaction>
</comment>
<evidence type="ECO:0000256" key="12">
    <source>
        <dbReference type="ARBA" id="ARBA00050799"/>
    </source>
</evidence>
<proteinExistence type="inferred from homology"/>
<accession>A0A9P0MMZ1</accession>
<dbReference type="FunFam" id="1.50.40.10:FF:000011">
    <property type="entry name" value="Mitochondrial thiamine pyrophosphate carrier 1"/>
    <property type="match status" value="1"/>
</dbReference>
<feature type="repeat" description="Solcar" evidence="13">
    <location>
        <begin position="11"/>
        <end position="104"/>
    </location>
</feature>
<evidence type="ECO:0000256" key="9">
    <source>
        <dbReference type="ARBA" id="ARBA00037549"/>
    </source>
</evidence>
<keyword evidence="3 14" id="KW-0813">Transport</keyword>
<keyword evidence="7" id="KW-0496">Mitochondrion</keyword>
<evidence type="ECO:0000313" key="16">
    <source>
        <dbReference type="Proteomes" id="UP001152798"/>
    </source>
</evidence>
<sequence>MPGYDKEKPNLSPHQYAIAGAGAGAVTRFLCQPFDVLKIRFQLQVEPISKNILESKYQALQQATRTILAEEGLLGLWKGHNPGQLLSISYGLIQFQAFEYLTRASEKYLNMNAKSPGVHFICGSIAGAASTVGSFPFDVVRTRFIAQGNEKMYLSMYHAFKVMLIKEGPVAYFRGLTPSLLLVAPQAGATFTSHNILVSLFVNFKLIGPDRKPSIVQNLIIGSLAGTIAKTLVYPLDLSRKRLQIQGFQEGRKGFGKNFYCRGMINSIYLTVKNEGFAALYKGLAPSILKAAITTALHFTTYDVVCQFFTVLNSSR</sequence>
<evidence type="ECO:0000256" key="5">
    <source>
        <dbReference type="ARBA" id="ARBA00022737"/>
    </source>
</evidence>
<reference evidence="15" key="1">
    <citation type="submission" date="2022-01" db="EMBL/GenBank/DDBJ databases">
        <authorList>
            <person name="King R."/>
        </authorList>
    </citation>
    <scope>NUCLEOTIDE SEQUENCE</scope>
</reference>
<comment type="subcellular location">
    <subcellularLocation>
        <location evidence="1">Mitochondrion membrane</location>
        <topology evidence="1">Multi-pass membrane protein</topology>
    </subcellularLocation>
</comment>
<dbReference type="GO" id="GO:0090422">
    <property type="term" value="F:thiamine pyrophosphate transmembrane transporter activity"/>
    <property type="evidence" value="ECO:0007669"/>
    <property type="project" value="UniProtKB-ARBA"/>
</dbReference>
<keyword evidence="8 13" id="KW-0472">Membrane</keyword>
<evidence type="ECO:0000256" key="6">
    <source>
        <dbReference type="ARBA" id="ARBA00022989"/>
    </source>
</evidence>
<protein>
    <recommendedName>
        <fullName evidence="10">Mitochondrial thiamine pyrophosphate carrier</fullName>
    </recommendedName>
    <alternativeName>
        <fullName evidence="11">Solute carrier family 25 member 19</fullName>
    </alternativeName>
</protein>
<name>A0A9P0MMZ1_NEZVI</name>
<dbReference type="InterPro" id="IPR023395">
    <property type="entry name" value="MCP_dom_sf"/>
</dbReference>
<evidence type="ECO:0000256" key="7">
    <source>
        <dbReference type="ARBA" id="ARBA00023128"/>
    </source>
</evidence>
<dbReference type="PRINTS" id="PR00926">
    <property type="entry name" value="MITOCARRIER"/>
</dbReference>
<dbReference type="Gene3D" id="1.50.40.10">
    <property type="entry name" value="Mitochondrial carrier domain"/>
    <property type="match status" value="1"/>
</dbReference>
<dbReference type="OrthoDB" id="18574at2759"/>
<evidence type="ECO:0000256" key="1">
    <source>
        <dbReference type="ARBA" id="ARBA00004225"/>
    </source>
</evidence>
<evidence type="ECO:0000313" key="15">
    <source>
        <dbReference type="EMBL" id="CAH1398620.1"/>
    </source>
</evidence>
<evidence type="ECO:0000256" key="13">
    <source>
        <dbReference type="PROSITE-ProRule" id="PRU00282"/>
    </source>
</evidence>
<dbReference type="Proteomes" id="UP001152798">
    <property type="component" value="Chromosome 4"/>
</dbReference>